<keyword evidence="7" id="KW-1185">Reference proteome</keyword>
<dbReference type="RefSeq" id="WP_074204243.1">
    <property type="nucleotide sequence ID" value="NZ_FSQW01000001.1"/>
</dbReference>
<evidence type="ECO:0000256" key="1">
    <source>
        <dbReference type="ARBA" id="ARBA00004141"/>
    </source>
</evidence>
<proteinExistence type="predicted"/>
<evidence type="ECO:0000256" key="5">
    <source>
        <dbReference type="SAM" id="Phobius"/>
    </source>
</evidence>
<evidence type="ECO:0000313" key="7">
    <source>
        <dbReference type="Proteomes" id="UP000185192"/>
    </source>
</evidence>
<feature type="transmembrane region" description="Helical" evidence="5">
    <location>
        <begin position="126"/>
        <end position="153"/>
    </location>
</feature>
<evidence type="ECO:0000256" key="4">
    <source>
        <dbReference type="ARBA" id="ARBA00023136"/>
    </source>
</evidence>
<keyword evidence="2 5" id="KW-0812">Transmembrane</keyword>
<sequence>MLNALLLSISQLNDRKILMLLLKVVGITLLLLVILGVGVWYGLTWLFAWMNLGDGGLAAAATAAVIAIFAAVFLFRVIAMFVLNIFSDMVVDAVEARHYPDKAVSARPPGYVTGLKMGLASAGRALGYNILALPVYILLLFTAIGTPVVFFAVNALLIGRDLQDMVVARHAQDSGTGGQEMALSKAPRFGLGLVTALLLAIPFVNFLAPVIGAAMATHMVHMQRQESTAP</sequence>
<dbReference type="STRING" id="1123272.SAMN02745824_1313"/>
<accession>A0A1N6CZJ6</accession>
<dbReference type="InterPro" id="IPR059112">
    <property type="entry name" value="CysZ/EI24"/>
</dbReference>
<dbReference type="OrthoDB" id="5421146at2"/>
<evidence type="ECO:0000256" key="3">
    <source>
        <dbReference type="ARBA" id="ARBA00022989"/>
    </source>
</evidence>
<keyword evidence="4 5" id="KW-0472">Membrane</keyword>
<organism evidence="6 7">
    <name type="scientific">Parasphingorhabdus marina DSM 22363</name>
    <dbReference type="NCBI Taxonomy" id="1123272"/>
    <lineage>
        <taxon>Bacteria</taxon>
        <taxon>Pseudomonadati</taxon>
        <taxon>Pseudomonadota</taxon>
        <taxon>Alphaproteobacteria</taxon>
        <taxon>Sphingomonadales</taxon>
        <taxon>Sphingomonadaceae</taxon>
        <taxon>Parasphingorhabdus</taxon>
    </lineage>
</organism>
<evidence type="ECO:0000313" key="6">
    <source>
        <dbReference type="EMBL" id="SIN63909.1"/>
    </source>
</evidence>
<reference evidence="7" key="1">
    <citation type="submission" date="2016-11" db="EMBL/GenBank/DDBJ databases">
        <authorList>
            <person name="Varghese N."/>
            <person name="Submissions S."/>
        </authorList>
    </citation>
    <scope>NUCLEOTIDE SEQUENCE [LARGE SCALE GENOMIC DNA]</scope>
    <source>
        <strain evidence="7">DSM 22363</strain>
    </source>
</reference>
<name>A0A1N6CZJ6_9SPHN</name>
<feature type="transmembrane region" description="Helical" evidence="5">
    <location>
        <begin position="20"/>
        <end position="43"/>
    </location>
</feature>
<dbReference type="AlphaFoldDB" id="A0A1N6CZJ6"/>
<protein>
    <submittedName>
        <fullName evidence="6">Uncharacterized protein involved in cysteine biosynthesis</fullName>
    </submittedName>
</protein>
<dbReference type="Proteomes" id="UP000185192">
    <property type="component" value="Unassembled WGS sequence"/>
</dbReference>
<gene>
    <name evidence="6" type="ORF">SAMN02745824_1313</name>
</gene>
<dbReference type="EMBL" id="FSQW01000001">
    <property type="protein sequence ID" value="SIN63909.1"/>
    <property type="molecule type" value="Genomic_DNA"/>
</dbReference>
<keyword evidence="3 5" id="KW-1133">Transmembrane helix</keyword>
<feature type="transmembrane region" description="Helical" evidence="5">
    <location>
        <begin position="189"/>
        <end position="216"/>
    </location>
</feature>
<dbReference type="Pfam" id="PF07264">
    <property type="entry name" value="EI24"/>
    <property type="match status" value="1"/>
</dbReference>
<feature type="transmembrane region" description="Helical" evidence="5">
    <location>
        <begin position="55"/>
        <end position="79"/>
    </location>
</feature>
<comment type="subcellular location">
    <subcellularLocation>
        <location evidence="1">Membrane</location>
        <topology evidence="1">Multi-pass membrane protein</topology>
    </subcellularLocation>
</comment>
<evidence type="ECO:0000256" key="2">
    <source>
        <dbReference type="ARBA" id="ARBA00022692"/>
    </source>
</evidence>